<keyword evidence="1" id="KW-0472">Membrane</keyword>
<keyword evidence="3" id="KW-1185">Reference proteome</keyword>
<evidence type="ECO:0000313" key="2">
    <source>
        <dbReference type="EMBL" id="ELZ83989.1"/>
    </source>
</evidence>
<comment type="caution">
    <text evidence="2">The sequence shown here is derived from an EMBL/GenBank/DDBJ whole genome shotgun (WGS) entry which is preliminary data.</text>
</comment>
<reference evidence="2 3" key="1">
    <citation type="journal article" date="2014" name="PLoS Genet.">
        <title>Phylogenetically driven sequencing of extremely halophilic archaea reveals strategies for static and dynamic osmo-response.</title>
        <authorList>
            <person name="Becker E.A."/>
            <person name="Seitzer P.M."/>
            <person name="Tritt A."/>
            <person name="Larsen D."/>
            <person name="Krusor M."/>
            <person name="Yao A.I."/>
            <person name="Wu D."/>
            <person name="Madern D."/>
            <person name="Eisen J.A."/>
            <person name="Darling A.E."/>
            <person name="Facciotti M.T."/>
        </authorList>
    </citation>
    <scope>NUCLEOTIDE SEQUENCE [LARGE SCALE GENOMIC DNA]</scope>
    <source>
        <strain evidence="3">ATCC 33959 / DSM 4427 / JCM 8863 / NBRC 102184 / NCIMB 2188 / Ma 2.38</strain>
    </source>
</reference>
<sequence length="68" mass="7309">MRTVREILVEAYDPDPRAMVVVAMGSSFLLLSLLSYPDGSSPYYLFALTAAVLSLVVSVAMLAGEALR</sequence>
<dbReference type="PATRIC" id="fig|1227459.3.peg.1301"/>
<feature type="transmembrane region" description="Helical" evidence="1">
    <location>
        <begin position="20"/>
        <end position="37"/>
    </location>
</feature>
<gene>
    <name evidence="2" type="ORF">C454_06747</name>
</gene>
<dbReference type="EMBL" id="AOLJ01000011">
    <property type="protein sequence ID" value="ELZ83989.1"/>
    <property type="molecule type" value="Genomic_DNA"/>
</dbReference>
<dbReference type="AlphaFoldDB" id="M0HLP1"/>
<proteinExistence type="predicted"/>
<organism evidence="2 3">
    <name type="scientific">Haloferax gibbonsii (strain ATCC 33959 / DSM 4427 / JCM 8863 / NBRC 102184 / NCIMB 2188 / Ma 2.38)</name>
    <dbReference type="NCBI Taxonomy" id="1227459"/>
    <lineage>
        <taxon>Archaea</taxon>
        <taxon>Methanobacteriati</taxon>
        <taxon>Methanobacteriota</taxon>
        <taxon>Stenosarchaea group</taxon>
        <taxon>Halobacteria</taxon>
        <taxon>Halobacteriales</taxon>
        <taxon>Haloferacaceae</taxon>
        <taxon>Haloferax</taxon>
    </lineage>
</organism>
<name>M0HLP1_HALGM</name>
<feature type="transmembrane region" description="Helical" evidence="1">
    <location>
        <begin position="43"/>
        <end position="63"/>
    </location>
</feature>
<evidence type="ECO:0000313" key="3">
    <source>
        <dbReference type="Proteomes" id="UP000011571"/>
    </source>
</evidence>
<evidence type="ECO:0000256" key="1">
    <source>
        <dbReference type="SAM" id="Phobius"/>
    </source>
</evidence>
<accession>M0HLP1</accession>
<evidence type="ECO:0008006" key="4">
    <source>
        <dbReference type="Google" id="ProtNLM"/>
    </source>
</evidence>
<keyword evidence="1" id="KW-0812">Transmembrane</keyword>
<dbReference type="RefSeq" id="WP_004973894.1">
    <property type="nucleotide sequence ID" value="NZ_AOLJ01000011.1"/>
</dbReference>
<keyword evidence="1" id="KW-1133">Transmembrane helix</keyword>
<dbReference type="Proteomes" id="UP000011571">
    <property type="component" value="Unassembled WGS sequence"/>
</dbReference>
<protein>
    <recommendedName>
        <fullName evidence="4">Acyl-CoA dehydrogenase</fullName>
    </recommendedName>
</protein>